<dbReference type="EMBL" id="JAUKTV010000015">
    <property type="protein sequence ID" value="KAK0714373.1"/>
    <property type="molecule type" value="Genomic_DNA"/>
</dbReference>
<evidence type="ECO:0000313" key="1">
    <source>
        <dbReference type="EMBL" id="KAK0714373.1"/>
    </source>
</evidence>
<keyword evidence="2" id="KW-1185">Reference proteome</keyword>
<name>A0AA40AER8_9PEZI</name>
<sequence>MRLAQETLALEQTLHLLTIHPTKAWFLVNFPTCTCYLFYQFYQCGCPDSQHYHLNTPPGGVMPGYWPGLSRTRPRNNPVHLPSRHHCPIARLPQLAQEILHLRGFRHTPDERLPVSDIPVELPFACYTHKEACTRHVTKEELIRRRYNIDTATGTSTKKITKIKRRERGKRELEWAGRHKKRMRELLEESLNTPLRGRGRGRGLNGKKVTVVAEEEEEEAEKFVERWEKMVEAPVDVRLEDYGPFREEQSRDILRDDLVNASEELRTGLVDRVLWPEVGMLGRGEYELGATMVDEGMVGEIARRQWGARRYPWEGVMRLGNVGGEVFERWSMD</sequence>
<protein>
    <submittedName>
        <fullName evidence="1">Uncharacterized protein</fullName>
    </submittedName>
</protein>
<reference evidence="1" key="1">
    <citation type="submission" date="2023-06" db="EMBL/GenBank/DDBJ databases">
        <title>Genome-scale phylogeny and comparative genomics of the fungal order Sordariales.</title>
        <authorList>
            <consortium name="Lawrence Berkeley National Laboratory"/>
            <person name="Hensen N."/>
            <person name="Bonometti L."/>
            <person name="Westerberg I."/>
            <person name="Brannstrom I.O."/>
            <person name="Guillou S."/>
            <person name="Cros-Aarteil S."/>
            <person name="Calhoun S."/>
            <person name="Haridas S."/>
            <person name="Kuo A."/>
            <person name="Mondo S."/>
            <person name="Pangilinan J."/>
            <person name="Riley R."/>
            <person name="Labutti K."/>
            <person name="Andreopoulos B."/>
            <person name="Lipzen A."/>
            <person name="Chen C."/>
            <person name="Yanf M."/>
            <person name="Daum C."/>
            <person name="Ng V."/>
            <person name="Clum A."/>
            <person name="Steindorff A."/>
            <person name="Ohm R."/>
            <person name="Martin F."/>
            <person name="Silar P."/>
            <person name="Natvig D."/>
            <person name="Lalanne C."/>
            <person name="Gautier V."/>
            <person name="Ament-Velasquez S.L."/>
            <person name="Kruys A."/>
            <person name="Hutchinson M.I."/>
            <person name="Powell A.J."/>
            <person name="Barry K."/>
            <person name="Miller A.N."/>
            <person name="Grigoriev I.V."/>
            <person name="Debuchy R."/>
            <person name="Gladieux P."/>
            <person name="Thoren M.H."/>
            <person name="Johannesson H."/>
        </authorList>
    </citation>
    <scope>NUCLEOTIDE SEQUENCE</scope>
    <source>
        <strain evidence="1">CBS 540.89</strain>
    </source>
</reference>
<comment type="caution">
    <text evidence="1">The sequence shown here is derived from an EMBL/GenBank/DDBJ whole genome shotgun (WGS) entry which is preliminary data.</text>
</comment>
<accession>A0AA40AER8</accession>
<gene>
    <name evidence="1" type="ORF">B0T21DRAFT_340065</name>
</gene>
<dbReference type="AlphaFoldDB" id="A0AA40AER8"/>
<proteinExistence type="predicted"/>
<organism evidence="1 2">
    <name type="scientific">Apiosordaria backusii</name>
    <dbReference type="NCBI Taxonomy" id="314023"/>
    <lineage>
        <taxon>Eukaryota</taxon>
        <taxon>Fungi</taxon>
        <taxon>Dikarya</taxon>
        <taxon>Ascomycota</taxon>
        <taxon>Pezizomycotina</taxon>
        <taxon>Sordariomycetes</taxon>
        <taxon>Sordariomycetidae</taxon>
        <taxon>Sordariales</taxon>
        <taxon>Lasiosphaeriaceae</taxon>
        <taxon>Apiosordaria</taxon>
    </lineage>
</organism>
<evidence type="ECO:0000313" key="2">
    <source>
        <dbReference type="Proteomes" id="UP001172159"/>
    </source>
</evidence>
<dbReference type="Proteomes" id="UP001172159">
    <property type="component" value="Unassembled WGS sequence"/>
</dbReference>